<protein>
    <submittedName>
        <fullName evidence="2">Uncharacterized protein</fullName>
    </submittedName>
</protein>
<dbReference type="EMBL" id="BJLP01000041">
    <property type="protein sequence ID" value="GEA81900.1"/>
    <property type="molecule type" value="Genomic_DNA"/>
</dbReference>
<accession>A0A4Y3KG64</accession>
<comment type="caution">
    <text evidence="2">The sequence shown here is derived from an EMBL/GenBank/DDBJ whole genome shotgun (WGS) entry which is preliminary data.</text>
</comment>
<reference evidence="2 3" key="1">
    <citation type="submission" date="2019-06" db="EMBL/GenBank/DDBJ databases">
        <title>Whole genome shotgun sequence of Cellulomonas uda NBRC 3747.</title>
        <authorList>
            <person name="Hosoyama A."/>
            <person name="Uohara A."/>
            <person name="Ohji S."/>
            <person name="Ichikawa N."/>
        </authorList>
    </citation>
    <scope>NUCLEOTIDE SEQUENCE [LARGE SCALE GENOMIC DNA]</scope>
    <source>
        <strain evidence="2 3">NBRC 3747</strain>
    </source>
</reference>
<gene>
    <name evidence="2" type="ORF">CUD01_23440</name>
</gene>
<evidence type="ECO:0000313" key="3">
    <source>
        <dbReference type="Proteomes" id="UP000315842"/>
    </source>
</evidence>
<evidence type="ECO:0000313" key="2">
    <source>
        <dbReference type="EMBL" id="GEA81900.1"/>
    </source>
</evidence>
<feature type="region of interest" description="Disordered" evidence="1">
    <location>
        <begin position="24"/>
        <end position="52"/>
    </location>
</feature>
<organism evidence="2 3">
    <name type="scientific">Cellulomonas uda</name>
    <dbReference type="NCBI Taxonomy" id="1714"/>
    <lineage>
        <taxon>Bacteria</taxon>
        <taxon>Bacillati</taxon>
        <taxon>Actinomycetota</taxon>
        <taxon>Actinomycetes</taxon>
        <taxon>Micrococcales</taxon>
        <taxon>Cellulomonadaceae</taxon>
        <taxon>Cellulomonas</taxon>
    </lineage>
</organism>
<feature type="compositionally biased region" description="Basic residues" evidence="1">
    <location>
        <begin position="31"/>
        <end position="43"/>
    </location>
</feature>
<proteinExistence type="predicted"/>
<keyword evidence="3" id="KW-1185">Reference proteome</keyword>
<name>A0A4Y3KG64_CELUD</name>
<dbReference type="Proteomes" id="UP000315842">
    <property type="component" value="Unassembled WGS sequence"/>
</dbReference>
<evidence type="ECO:0000256" key="1">
    <source>
        <dbReference type="SAM" id="MobiDB-lite"/>
    </source>
</evidence>
<sequence length="92" mass="10198">MPRAARPIREERHATHVALATLTCALSRPPGRPRARRRARGRRGTGDGDDRVLVARGRDGVVRDVHVPRVYLQPGELGCYADTAFADLRPPH</sequence>
<dbReference type="AlphaFoldDB" id="A0A4Y3KG64"/>